<dbReference type="Proteomes" id="UP000573327">
    <property type="component" value="Unassembled WGS sequence"/>
</dbReference>
<evidence type="ECO:0000259" key="3">
    <source>
        <dbReference type="PROSITE" id="PS51462"/>
    </source>
</evidence>
<keyword evidence="2" id="KW-0378">Hydrolase</keyword>
<evidence type="ECO:0000313" key="5">
    <source>
        <dbReference type="Proteomes" id="UP000573327"/>
    </source>
</evidence>
<reference evidence="4 5" key="1">
    <citation type="submission" date="2020-08" db="EMBL/GenBank/DDBJ databases">
        <title>Sequencing the genomes of 1000 actinobacteria strains.</title>
        <authorList>
            <person name="Klenk H.-P."/>
        </authorList>
    </citation>
    <scope>NUCLEOTIDE SEQUENCE [LARGE SCALE GENOMIC DNA]</scope>
    <source>
        <strain evidence="4 5">DSM 44786</strain>
    </source>
</reference>
<dbReference type="PROSITE" id="PS00893">
    <property type="entry name" value="NUDIX_BOX"/>
    <property type="match status" value="1"/>
</dbReference>
<dbReference type="PANTHER" id="PTHR43046">
    <property type="entry name" value="GDP-MANNOSE MANNOSYL HYDROLASE"/>
    <property type="match status" value="1"/>
</dbReference>
<evidence type="ECO:0000256" key="2">
    <source>
        <dbReference type="ARBA" id="ARBA00022801"/>
    </source>
</evidence>
<feature type="domain" description="Nudix hydrolase" evidence="3">
    <location>
        <begin position="6"/>
        <end position="148"/>
    </location>
</feature>
<evidence type="ECO:0000313" key="4">
    <source>
        <dbReference type="EMBL" id="MBB4951232.1"/>
    </source>
</evidence>
<dbReference type="InterPro" id="IPR000086">
    <property type="entry name" value="NUDIX_hydrolase_dom"/>
</dbReference>
<dbReference type="InterPro" id="IPR020084">
    <property type="entry name" value="NUDIX_hydrolase_CS"/>
</dbReference>
<dbReference type="PANTHER" id="PTHR43046:SF14">
    <property type="entry name" value="MUTT_NUDIX FAMILY PROTEIN"/>
    <property type="match status" value="1"/>
</dbReference>
<proteinExistence type="predicted"/>
<comment type="cofactor">
    <cofactor evidence="1">
        <name>Mg(2+)</name>
        <dbReference type="ChEBI" id="CHEBI:18420"/>
    </cofactor>
</comment>
<evidence type="ECO:0000256" key="1">
    <source>
        <dbReference type="ARBA" id="ARBA00001946"/>
    </source>
</evidence>
<dbReference type="Gene3D" id="3.90.79.10">
    <property type="entry name" value="Nucleoside Triphosphate Pyrophosphohydrolase"/>
    <property type="match status" value="1"/>
</dbReference>
<keyword evidence="5" id="KW-1185">Reference proteome</keyword>
<name>A0A7W7SJE8_9ACTN</name>
<dbReference type="GO" id="GO:0016787">
    <property type="term" value="F:hydrolase activity"/>
    <property type="evidence" value="ECO:0007669"/>
    <property type="project" value="UniProtKB-KW"/>
</dbReference>
<protein>
    <submittedName>
        <fullName evidence="4">8-oxo-dGTP pyrophosphatase MutT (NUDIX family)</fullName>
    </submittedName>
</protein>
<comment type="caution">
    <text evidence="4">The sequence shown here is derived from an EMBL/GenBank/DDBJ whole genome shotgun (WGS) entry which is preliminary data.</text>
</comment>
<organism evidence="4 5">
    <name type="scientific">Kitasatospora gansuensis</name>
    <dbReference type="NCBI Taxonomy" id="258050"/>
    <lineage>
        <taxon>Bacteria</taxon>
        <taxon>Bacillati</taxon>
        <taxon>Actinomycetota</taxon>
        <taxon>Actinomycetes</taxon>
        <taxon>Kitasatosporales</taxon>
        <taxon>Streptomycetaceae</taxon>
        <taxon>Kitasatospora</taxon>
    </lineage>
</organism>
<accession>A0A7W7SJE8</accession>
<dbReference type="SUPFAM" id="SSF55811">
    <property type="entry name" value="Nudix"/>
    <property type="match status" value="1"/>
</dbReference>
<dbReference type="PROSITE" id="PS51462">
    <property type="entry name" value="NUDIX"/>
    <property type="match status" value="1"/>
</dbReference>
<dbReference type="EMBL" id="JACHJR010000001">
    <property type="protein sequence ID" value="MBB4951232.1"/>
    <property type="molecule type" value="Genomic_DNA"/>
</dbReference>
<sequence length="162" mass="17344">MSARVLTAVASGIYIPHPDGRVLLVHHARSKTWVLPGGKGEHESPRQCAAREGTEELRVPVEIGPLLSVHHLTGAKPLFPGAENIPGAYPCNLFTSTAHLAPADWDRITLPADELLGWDLFDVDQAVTTPGLMEQANAANLLACQSAYRTGITAYLEDGTVT</sequence>
<gene>
    <name evidence="4" type="ORF">F4556_006767</name>
</gene>
<dbReference type="AlphaFoldDB" id="A0A7W7SJE8"/>
<dbReference type="InterPro" id="IPR015797">
    <property type="entry name" value="NUDIX_hydrolase-like_dom_sf"/>
</dbReference>
<dbReference type="Pfam" id="PF00293">
    <property type="entry name" value="NUDIX"/>
    <property type="match status" value="1"/>
</dbReference>
<dbReference type="RefSeq" id="WP_184923048.1">
    <property type="nucleotide sequence ID" value="NZ_JACHJR010000001.1"/>
</dbReference>